<evidence type="ECO:0000313" key="3">
    <source>
        <dbReference type="Proteomes" id="UP001163632"/>
    </source>
</evidence>
<reference evidence="2" key="1">
    <citation type="journal article" date="2022" name="BMC Microbiol.">
        <title>Whole genome sequencing of Moraxella bovis strains from North America reveals two genotypes with different genetic determinants.</title>
        <authorList>
            <person name="Wynn E.L."/>
            <person name="Hille M.M."/>
            <person name="Loy J.D."/>
            <person name="Schuller G."/>
            <person name="Kuhn K.L."/>
            <person name="Dickey A.M."/>
            <person name="Bono J.L."/>
            <person name="Clawson M.L."/>
        </authorList>
    </citation>
    <scope>NUCLEOTIDE SEQUENCE</scope>
    <source>
        <strain evidence="2">SAM102599</strain>
    </source>
</reference>
<dbReference type="Proteomes" id="UP001163632">
    <property type="component" value="Plasmid unnamed3"/>
</dbReference>
<gene>
    <name evidence="2" type="ORF">LP092_15780</name>
</gene>
<evidence type="ECO:0008006" key="4">
    <source>
        <dbReference type="Google" id="ProtNLM"/>
    </source>
</evidence>
<dbReference type="EMBL" id="CP087833">
    <property type="protein sequence ID" value="UZA04873.1"/>
    <property type="molecule type" value="Genomic_DNA"/>
</dbReference>
<dbReference type="RefSeq" id="WP_264684116.1">
    <property type="nucleotide sequence ID" value="NZ_CP087770.1"/>
</dbReference>
<evidence type="ECO:0000313" key="2">
    <source>
        <dbReference type="EMBL" id="UZA04873.1"/>
    </source>
</evidence>
<sequence>MKLSANAETGNGDKSPKKGFSKRKLGLLCCAVLCCAVLCCAVLCCA</sequence>
<geneLocation type="plasmid" evidence="2 3">
    <name>unnamed3</name>
</geneLocation>
<evidence type="ECO:0000256" key="1">
    <source>
        <dbReference type="SAM" id="MobiDB-lite"/>
    </source>
</evidence>
<name>A0ABY6MBA0_MORBO</name>
<protein>
    <recommendedName>
        <fullName evidence="4">Cysteine-rich transmembrane CYSTM domain-containing protein</fullName>
    </recommendedName>
</protein>
<proteinExistence type="predicted"/>
<accession>A0ABY6MBA0</accession>
<keyword evidence="3" id="KW-1185">Reference proteome</keyword>
<keyword evidence="2" id="KW-0614">Plasmid</keyword>
<organism evidence="2 3">
    <name type="scientific">Moraxella bovis</name>
    <dbReference type="NCBI Taxonomy" id="476"/>
    <lineage>
        <taxon>Bacteria</taxon>
        <taxon>Pseudomonadati</taxon>
        <taxon>Pseudomonadota</taxon>
        <taxon>Gammaproteobacteria</taxon>
        <taxon>Moraxellales</taxon>
        <taxon>Moraxellaceae</taxon>
        <taxon>Moraxella</taxon>
    </lineage>
</organism>
<feature type="region of interest" description="Disordered" evidence="1">
    <location>
        <begin position="1"/>
        <end position="20"/>
    </location>
</feature>